<reference evidence="14" key="1">
    <citation type="submission" date="2016-10" db="EMBL/GenBank/DDBJ databases">
        <authorList>
            <person name="Varghese N."/>
            <person name="Submissions S."/>
        </authorList>
    </citation>
    <scope>NUCLEOTIDE SEQUENCE [LARGE SCALE GENOMIC DNA]</scope>
    <source>
        <strain evidence="14">DSM 1565</strain>
    </source>
</reference>
<protein>
    <recommendedName>
        <fullName evidence="11">Murein endopeptidase K</fullName>
    </recommendedName>
</protein>
<evidence type="ECO:0000256" key="7">
    <source>
        <dbReference type="ARBA" id="ARBA00022833"/>
    </source>
</evidence>
<dbReference type="PANTHER" id="PTHR37425:SF1">
    <property type="entry name" value="OUTER MEMBRANE PROTEIN"/>
    <property type="match status" value="1"/>
</dbReference>
<dbReference type="InterPro" id="IPR009045">
    <property type="entry name" value="Zn_M74/Hedgehog-like"/>
</dbReference>
<dbReference type="InterPro" id="IPR010275">
    <property type="entry name" value="MepK"/>
</dbReference>
<evidence type="ECO:0000256" key="3">
    <source>
        <dbReference type="ARBA" id="ARBA00022670"/>
    </source>
</evidence>
<feature type="region of interest" description="Disordered" evidence="12">
    <location>
        <begin position="320"/>
        <end position="348"/>
    </location>
</feature>
<dbReference type="PANTHER" id="PTHR37425">
    <property type="match status" value="1"/>
</dbReference>
<dbReference type="Proteomes" id="UP000199423">
    <property type="component" value="Unassembled WGS sequence"/>
</dbReference>
<comment type="cofactor">
    <cofactor evidence="1">
        <name>Zn(2+)</name>
        <dbReference type="ChEBI" id="CHEBI:29105"/>
    </cofactor>
</comment>
<keyword evidence="7" id="KW-0862">Zinc</keyword>
<dbReference type="GO" id="GO:0046872">
    <property type="term" value="F:metal ion binding"/>
    <property type="evidence" value="ECO:0007669"/>
    <property type="project" value="UniProtKB-KW"/>
</dbReference>
<evidence type="ECO:0000256" key="10">
    <source>
        <dbReference type="ARBA" id="ARBA00093448"/>
    </source>
</evidence>
<evidence type="ECO:0000256" key="4">
    <source>
        <dbReference type="ARBA" id="ARBA00022723"/>
    </source>
</evidence>
<comment type="similarity">
    <text evidence="10">Belongs to the peptidase M15 family.</text>
</comment>
<feature type="compositionally biased region" description="Polar residues" evidence="12">
    <location>
        <begin position="278"/>
        <end position="295"/>
    </location>
</feature>
<evidence type="ECO:0000256" key="12">
    <source>
        <dbReference type="SAM" id="MobiDB-lite"/>
    </source>
</evidence>
<dbReference type="GO" id="GO:0006508">
    <property type="term" value="P:proteolysis"/>
    <property type="evidence" value="ECO:0007669"/>
    <property type="project" value="UniProtKB-KW"/>
</dbReference>
<dbReference type="GO" id="GO:0071555">
    <property type="term" value="P:cell wall organization"/>
    <property type="evidence" value="ECO:0007669"/>
    <property type="project" value="UniProtKB-KW"/>
</dbReference>
<accession>A0A1I7MWP4</accession>
<evidence type="ECO:0000256" key="11">
    <source>
        <dbReference type="ARBA" id="ARBA00093666"/>
    </source>
</evidence>
<dbReference type="CDD" id="cd14844">
    <property type="entry name" value="Zn-DD-carboxypeptidase_like"/>
    <property type="match status" value="1"/>
</dbReference>
<feature type="region of interest" description="Disordered" evidence="12">
    <location>
        <begin position="276"/>
        <end position="295"/>
    </location>
</feature>
<keyword evidence="9" id="KW-0961">Cell wall biogenesis/degradation</keyword>
<keyword evidence="4" id="KW-0479">Metal-binding</keyword>
<evidence type="ECO:0000256" key="5">
    <source>
        <dbReference type="ARBA" id="ARBA00022729"/>
    </source>
</evidence>
<dbReference type="STRING" id="51670.SAMN04488557_0607"/>
<keyword evidence="6" id="KW-0378">Hydrolase</keyword>
<evidence type="ECO:0000256" key="6">
    <source>
        <dbReference type="ARBA" id="ARBA00022801"/>
    </source>
</evidence>
<dbReference type="Pfam" id="PF05951">
    <property type="entry name" value="Peptidase_M15_2"/>
    <property type="match status" value="1"/>
</dbReference>
<comment type="pathway">
    <text evidence="2">Cell wall biogenesis; cell wall polysaccharide biosynthesis.</text>
</comment>
<evidence type="ECO:0000256" key="9">
    <source>
        <dbReference type="ARBA" id="ARBA00023316"/>
    </source>
</evidence>
<proteinExistence type="inferred from homology"/>
<evidence type="ECO:0000313" key="13">
    <source>
        <dbReference type="EMBL" id="SFV26832.1"/>
    </source>
</evidence>
<keyword evidence="14" id="KW-1185">Reference proteome</keyword>
<evidence type="ECO:0000256" key="8">
    <source>
        <dbReference type="ARBA" id="ARBA00023049"/>
    </source>
</evidence>
<keyword evidence="5" id="KW-0732">Signal</keyword>
<dbReference type="EMBL" id="FPCH01000001">
    <property type="protein sequence ID" value="SFV26832.1"/>
    <property type="molecule type" value="Genomic_DNA"/>
</dbReference>
<evidence type="ECO:0000256" key="2">
    <source>
        <dbReference type="ARBA" id="ARBA00004776"/>
    </source>
</evidence>
<dbReference type="SUPFAM" id="SSF55166">
    <property type="entry name" value="Hedgehog/DD-peptidase"/>
    <property type="match status" value="1"/>
</dbReference>
<gene>
    <name evidence="13" type="ORF">SAMN04488557_0607</name>
</gene>
<keyword evidence="8" id="KW-0482">Metalloprotease</keyword>
<evidence type="ECO:0000313" key="14">
    <source>
        <dbReference type="Proteomes" id="UP000199423"/>
    </source>
</evidence>
<keyword evidence="3" id="KW-0645">Protease</keyword>
<dbReference type="GO" id="GO:0008237">
    <property type="term" value="F:metallopeptidase activity"/>
    <property type="evidence" value="ECO:0007669"/>
    <property type="project" value="UniProtKB-KW"/>
</dbReference>
<evidence type="ECO:0000256" key="1">
    <source>
        <dbReference type="ARBA" id="ARBA00001947"/>
    </source>
</evidence>
<feature type="region of interest" description="Disordered" evidence="12">
    <location>
        <begin position="410"/>
        <end position="429"/>
    </location>
</feature>
<name>A0A1I7MWP4_9HYPH</name>
<sequence length="534" mass="58154">MAPVGLGDLVGTGEFVAFRRSGLVLGSLTLVVSVFLHADKMTAAGEPEERTISFYHIHTQERLTVTYKRNGQYIPEALKQINWIMRDWRKNEVKEISPQTLDIAWEMHEELGSKEPISIICGYRSSGTNEMLRHTRGGQAKQSQHITGKAIDITFPDIPLKKMRYSALIRERGGVGYYPTSGIPFVHIDTANVRMWPRMPRQELALLFPNGRSKYVPDDGRPITPNDVKVAQSKYSELATQVAEFFHDRRTPGTSRTMVASVGISPPKKSLNVVASLGNPSRPATQTADGAQRRNVNLTTEPDPALTAPRPFAPAQVASLEPDAQPKPQLKSAPKLVDRSSRFTLPSEADRGKLDALVTAAASMPVPELVQGPRPAVRPQKALAAVALAETRQPAAPSPAARVASLDPAAGTATDMHPASLGNGWAQAPQFDDDHPDELDYRPFPLAPLLSDTPASRDQLLAEMQAPNVAATLDVLDDVGGIVPMKFRPGRQLAESSKSDQFQGKAVHAEALLEIEQNRMPAGIESRPVQTSAR</sequence>
<dbReference type="AlphaFoldDB" id="A0A1I7MWP4"/>
<organism evidence="13 14">
    <name type="scientific">Hyphomicrobium facile</name>
    <dbReference type="NCBI Taxonomy" id="51670"/>
    <lineage>
        <taxon>Bacteria</taxon>
        <taxon>Pseudomonadati</taxon>
        <taxon>Pseudomonadota</taxon>
        <taxon>Alphaproteobacteria</taxon>
        <taxon>Hyphomicrobiales</taxon>
        <taxon>Hyphomicrobiaceae</taxon>
        <taxon>Hyphomicrobium</taxon>
    </lineage>
</organism>
<dbReference type="Gene3D" id="3.30.1380.10">
    <property type="match status" value="1"/>
</dbReference>